<evidence type="ECO:0000313" key="2">
    <source>
        <dbReference type="EMBL" id="KAG5619292.1"/>
    </source>
</evidence>
<protein>
    <submittedName>
        <fullName evidence="2">Uncharacterized protein</fullName>
    </submittedName>
</protein>
<organism evidence="2 3">
    <name type="scientific">Solanum commersonii</name>
    <name type="common">Commerson's wild potato</name>
    <name type="synonym">Commerson's nightshade</name>
    <dbReference type="NCBI Taxonomy" id="4109"/>
    <lineage>
        <taxon>Eukaryota</taxon>
        <taxon>Viridiplantae</taxon>
        <taxon>Streptophyta</taxon>
        <taxon>Embryophyta</taxon>
        <taxon>Tracheophyta</taxon>
        <taxon>Spermatophyta</taxon>
        <taxon>Magnoliopsida</taxon>
        <taxon>eudicotyledons</taxon>
        <taxon>Gunneridae</taxon>
        <taxon>Pentapetalae</taxon>
        <taxon>asterids</taxon>
        <taxon>lamiids</taxon>
        <taxon>Solanales</taxon>
        <taxon>Solanaceae</taxon>
        <taxon>Solanoideae</taxon>
        <taxon>Solaneae</taxon>
        <taxon>Solanum</taxon>
    </lineage>
</organism>
<gene>
    <name evidence="2" type="ORF">H5410_019116</name>
</gene>
<dbReference type="AlphaFoldDB" id="A0A9J6A515"/>
<dbReference type="EMBL" id="JACXVP010000003">
    <property type="protein sequence ID" value="KAG5619292.1"/>
    <property type="molecule type" value="Genomic_DNA"/>
</dbReference>
<evidence type="ECO:0000313" key="3">
    <source>
        <dbReference type="Proteomes" id="UP000824120"/>
    </source>
</evidence>
<reference evidence="2 3" key="1">
    <citation type="submission" date="2020-09" db="EMBL/GenBank/DDBJ databases">
        <title>De no assembly of potato wild relative species, Solanum commersonii.</title>
        <authorList>
            <person name="Cho K."/>
        </authorList>
    </citation>
    <scope>NUCLEOTIDE SEQUENCE [LARGE SCALE GENOMIC DNA]</scope>
    <source>
        <strain evidence="2">LZ3.2</strain>
        <tissue evidence="2">Leaf</tissue>
    </source>
</reference>
<sequence>MVEKLMVLFDIITGMVSNALPITGFASPKGKRTKKGVGEVIMDACRRYQVLCSINGDVLKLIRAS</sequence>
<evidence type="ECO:0000256" key="1">
    <source>
        <dbReference type="SAM" id="Phobius"/>
    </source>
</evidence>
<name>A0A9J6A515_SOLCO</name>
<dbReference type="Proteomes" id="UP000824120">
    <property type="component" value="Chromosome 3"/>
</dbReference>
<keyword evidence="1" id="KW-0472">Membrane</keyword>
<proteinExistence type="predicted"/>
<keyword evidence="1" id="KW-0812">Transmembrane</keyword>
<comment type="caution">
    <text evidence="2">The sequence shown here is derived from an EMBL/GenBank/DDBJ whole genome shotgun (WGS) entry which is preliminary data.</text>
</comment>
<keyword evidence="3" id="KW-1185">Reference proteome</keyword>
<feature type="transmembrane region" description="Helical" evidence="1">
    <location>
        <begin position="6"/>
        <end position="26"/>
    </location>
</feature>
<accession>A0A9J6A515</accession>
<keyword evidence="1" id="KW-1133">Transmembrane helix</keyword>